<dbReference type="InterPro" id="IPR036822">
    <property type="entry name" value="CutC-like_dom_sf"/>
</dbReference>
<comment type="caution">
    <text evidence="3">The sequence shown here is derived from an EMBL/GenBank/DDBJ whole genome shotgun (WGS) entry which is preliminary data.</text>
</comment>
<proteinExistence type="inferred from homology"/>
<dbReference type="Pfam" id="PF03932">
    <property type="entry name" value="CutC"/>
    <property type="match status" value="1"/>
</dbReference>
<dbReference type="EMBL" id="CACVBS010000046">
    <property type="protein sequence ID" value="CAA7264804.1"/>
    <property type="molecule type" value="Genomic_DNA"/>
</dbReference>
<gene>
    <name evidence="3" type="ORF">AAE3_LOCUS7324</name>
</gene>
<keyword evidence="4" id="KW-1185">Reference proteome</keyword>
<evidence type="ECO:0000256" key="2">
    <source>
        <dbReference type="ARBA" id="ARBA00019014"/>
    </source>
</evidence>
<comment type="similarity">
    <text evidence="1">Belongs to the CutC family.</text>
</comment>
<dbReference type="Gene3D" id="3.20.20.380">
    <property type="entry name" value="Copper homeostasis (CutC) domain"/>
    <property type="match status" value="1"/>
</dbReference>
<name>A0A8S0VW73_CYCAE</name>
<evidence type="ECO:0000256" key="1">
    <source>
        <dbReference type="ARBA" id="ARBA00007768"/>
    </source>
</evidence>
<dbReference type="PANTHER" id="PTHR12598">
    <property type="entry name" value="COPPER HOMEOSTASIS PROTEIN CUTC"/>
    <property type="match status" value="1"/>
</dbReference>
<accession>A0A8S0VW73</accession>
<dbReference type="SUPFAM" id="SSF110395">
    <property type="entry name" value="CutC-like"/>
    <property type="match status" value="1"/>
</dbReference>
<dbReference type="Proteomes" id="UP000467700">
    <property type="component" value="Unassembled WGS sequence"/>
</dbReference>
<dbReference type="InterPro" id="IPR005627">
    <property type="entry name" value="CutC-like"/>
</dbReference>
<evidence type="ECO:0000313" key="3">
    <source>
        <dbReference type="EMBL" id="CAA7264804.1"/>
    </source>
</evidence>
<organism evidence="3 4">
    <name type="scientific">Cyclocybe aegerita</name>
    <name type="common">Black poplar mushroom</name>
    <name type="synonym">Agrocybe aegerita</name>
    <dbReference type="NCBI Taxonomy" id="1973307"/>
    <lineage>
        <taxon>Eukaryota</taxon>
        <taxon>Fungi</taxon>
        <taxon>Dikarya</taxon>
        <taxon>Basidiomycota</taxon>
        <taxon>Agaricomycotina</taxon>
        <taxon>Agaricomycetes</taxon>
        <taxon>Agaricomycetidae</taxon>
        <taxon>Agaricales</taxon>
        <taxon>Agaricineae</taxon>
        <taxon>Bolbitiaceae</taxon>
        <taxon>Cyclocybe</taxon>
    </lineage>
</organism>
<dbReference type="GO" id="GO:0005507">
    <property type="term" value="F:copper ion binding"/>
    <property type="evidence" value="ECO:0007669"/>
    <property type="project" value="TreeGrafter"/>
</dbReference>
<evidence type="ECO:0000313" key="4">
    <source>
        <dbReference type="Proteomes" id="UP000467700"/>
    </source>
</evidence>
<dbReference type="OrthoDB" id="7392499at2759"/>
<protein>
    <recommendedName>
        <fullName evidence="2">Copper homeostasis protein cutC homolog</fullName>
    </recommendedName>
</protein>
<reference evidence="3 4" key="1">
    <citation type="submission" date="2020-01" db="EMBL/GenBank/DDBJ databases">
        <authorList>
            <person name="Gupta K D."/>
        </authorList>
    </citation>
    <scope>NUCLEOTIDE SEQUENCE [LARGE SCALE GENOMIC DNA]</scope>
</reference>
<dbReference type="HAMAP" id="MF_00795">
    <property type="entry name" value="CutC"/>
    <property type="match status" value="1"/>
</dbReference>
<dbReference type="PANTHER" id="PTHR12598:SF0">
    <property type="entry name" value="COPPER HOMEOSTASIS PROTEIN CUTC HOMOLOG"/>
    <property type="match status" value="1"/>
</dbReference>
<sequence length="285" mass="31177">MAEIAAIVPDALLIEVCVDSVQSAIAAVKAGADRLEVCGNLGTGGGITPTLGLLKSIQNVVEVPLIAMIRPRVGDFCYSQEELEVMLEDIRFIKDLVNIRGFTVGALTKDGRVDVECMKIIVDEILPLEVCFHRAFDMTRDPVEAMRDISDIGGISRILTSGHKSKAPEGLSTLRTLFKARNELVEDDAWGLTIMPGSGVNVKTLPTLLRDLLPLGVREIHLSGGEWKPGSMVFKKKGMGMGANQDTEWAVWRTQEDSVRHTRDVADSMWDEYVHLSAANKVHSP</sequence>
<dbReference type="AlphaFoldDB" id="A0A8S0VW73"/>